<gene>
    <name evidence="1" type="ORF">NVS88_05810</name>
</gene>
<organism evidence="1 2">
    <name type="scientific">Speluncibacter jeojiensis</name>
    <dbReference type="NCBI Taxonomy" id="2710754"/>
    <lineage>
        <taxon>Bacteria</taxon>
        <taxon>Bacillati</taxon>
        <taxon>Actinomycetota</taxon>
        <taxon>Actinomycetes</taxon>
        <taxon>Mycobacteriales</taxon>
        <taxon>Speluncibacteraceae</taxon>
        <taxon>Speluncibacter</taxon>
    </lineage>
</organism>
<evidence type="ECO:0000313" key="2">
    <source>
        <dbReference type="Proteomes" id="UP001152755"/>
    </source>
</evidence>
<evidence type="ECO:0000313" key="1">
    <source>
        <dbReference type="EMBL" id="MDG3014072.1"/>
    </source>
</evidence>
<keyword evidence="2" id="KW-1185">Reference proteome</keyword>
<sequence>MDVDPAVLRRFSDSTAQRAEMLAELDLAGPFAPTQGAVPGTEIAGVGREALEATLTAVRHVCLRLTCVSQLAKGTAQDYRVTDTDFAGMLKAMGSGR</sequence>
<reference evidence="1" key="1">
    <citation type="submission" date="2022-08" db="EMBL/GenBank/DDBJ databases">
        <title>Genome analysis of Corynebacteriales strain.</title>
        <authorList>
            <person name="Lee S.D."/>
        </authorList>
    </citation>
    <scope>NUCLEOTIDE SEQUENCE</scope>
    <source>
        <strain evidence="1">D3-21</strain>
    </source>
</reference>
<dbReference type="AlphaFoldDB" id="A0A9X4LZH4"/>
<proteinExistence type="predicted"/>
<dbReference type="EMBL" id="JANRHA010000003">
    <property type="protein sequence ID" value="MDG3014072.1"/>
    <property type="molecule type" value="Genomic_DNA"/>
</dbReference>
<comment type="caution">
    <text evidence="1">The sequence shown here is derived from an EMBL/GenBank/DDBJ whole genome shotgun (WGS) entry which is preliminary data.</text>
</comment>
<dbReference type="RefSeq" id="WP_332519436.1">
    <property type="nucleotide sequence ID" value="NZ_JANRHA010000003.1"/>
</dbReference>
<accession>A0A9X4LZH4</accession>
<name>A0A9X4LZH4_9ACTN</name>
<dbReference type="Proteomes" id="UP001152755">
    <property type="component" value="Unassembled WGS sequence"/>
</dbReference>
<protein>
    <submittedName>
        <fullName evidence="1">Uncharacterized protein</fullName>
    </submittedName>
</protein>